<dbReference type="AlphaFoldDB" id="A0A7W8M4P2"/>
<dbReference type="PANTHER" id="PTHR43903">
    <property type="entry name" value="NEUROLIGIN"/>
    <property type="match status" value="1"/>
</dbReference>
<dbReference type="SUPFAM" id="SSF53474">
    <property type="entry name" value="alpha/beta-Hydrolases"/>
    <property type="match status" value="1"/>
</dbReference>
<organism evidence="2 3">
    <name type="scientific">Catenibacillus scindens</name>
    <dbReference type="NCBI Taxonomy" id="673271"/>
    <lineage>
        <taxon>Bacteria</taxon>
        <taxon>Bacillati</taxon>
        <taxon>Bacillota</taxon>
        <taxon>Clostridia</taxon>
        <taxon>Lachnospirales</taxon>
        <taxon>Lachnospiraceae</taxon>
        <taxon>Catenibacillus</taxon>
    </lineage>
</organism>
<proteinExistence type="predicted"/>
<accession>A0A7W8M4P2</accession>
<feature type="domain" description="Carboxylesterase type B" evidence="1">
    <location>
        <begin position="5"/>
        <end position="111"/>
    </location>
</feature>
<evidence type="ECO:0000313" key="2">
    <source>
        <dbReference type="EMBL" id="MBB5264368.1"/>
    </source>
</evidence>
<protein>
    <submittedName>
        <fullName evidence="2">Carboxylesterase type B</fullName>
    </submittedName>
</protein>
<reference evidence="2 3" key="1">
    <citation type="submission" date="2020-08" db="EMBL/GenBank/DDBJ databases">
        <title>Genomic Encyclopedia of Type Strains, Phase IV (KMG-IV): sequencing the most valuable type-strain genomes for metagenomic binning, comparative biology and taxonomic classification.</title>
        <authorList>
            <person name="Goeker M."/>
        </authorList>
    </citation>
    <scope>NUCLEOTIDE SEQUENCE [LARGE SCALE GENOMIC DNA]</scope>
    <source>
        <strain evidence="2 3">DSM 106146</strain>
    </source>
</reference>
<gene>
    <name evidence="2" type="ORF">HNP82_001479</name>
</gene>
<sequence length="151" mass="17214">MMPDVIGTCYGKVEGVHGNNAGIMVYKGIPYAAPPVGKLRFMPPVSPEKWDGIRKCHEFSKISLQPRPMSGTPFGDFFIKEFYPYKEPQSEDSLYLNVWTPADSAGDRLPVWHSYGKGQRGIMRFNENQTGMIFRTGREIDMITEYLIKEQ</sequence>
<evidence type="ECO:0000313" key="3">
    <source>
        <dbReference type="Proteomes" id="UP000543642"/>
    </source>
</evidence>
<dbReference type="InterPro" id="IPR002018">
    <property type="entry name" value="CarbesteraseB"/>
</dbReference>
<dbReference type="RefSeq" id="WP_183772921.1">
    <property type="nucleotide sequence ID" value="NZ_JACHFW010000004.1"/>
</dbReference>
<dbReference type="InterPro" id="IPR051093">
    <property type="entry name" value="Neuroligin/BSAL"/>
</dbReference>
<name>A0A7W8M4P2_9FIRM</name>
<keyword evidence="3" id="KW-1185">Reference proteome</keyword>
<dbReference type="Proteomes" id="UP000543642">
    <property type="component" value="Unassembled WGS sequence"/>
</dbReference>
<dbReference type="EMBL" id="JACHFW010000004">
    <property type="protein sequence ID" value="MBB5264368.1"/>
    <property type="molecule type" value="Genomic_DNA"/>
</dbReference>
<comment type="caution">
    <text evidence="2">The sequence shown here is derived from an EMBL/GenBank/DDBJ whole genome shotgun (WGS) entry which is preliminary data.</text>
</comment>
<evidence type="ECO:0000259" key="1">
    <source>
        <dbReference type="Pfam" id="PF00135"/>
    </source>
</evidence>
<dbReference type="Pfam" id="PF00135">
    <property type="entry name" value="COesterase"/>
    <property type="match status" value="1"/>
</dbReference>
<dbReference type="InterPro" id="IPR029058">
    <property type="entry name" value="AB_hydrolase_fold"/>
</dbReference>
<dbReference type="Gene3D" id="3.40.50.1820">
    <property type="entry name" value="alpha/beta hydrolase"/>
    <property type="match status" value="1"/>
</dbReference>